<proteinExistence type="predicted"/>
<dbReference type="GO" id="GO:0008168">
    <property type="term" value="F:methyltransferase activity"/>
    <property type="evidence" value="ECO:0007669"/>
    <property type="project" value="TreeGrafter"/>
</dbReference>
<dbReference type="SUPFAM" id="SSF53335">
    <property type="entry name" value="S-adenosyl-L-methionine-dependent methyltransferases"/>
    <property type="match status" value="1"/>
</dbReference>
<dbReference type="VEuPathDB" id="FungiDB:AB675_1978"/>
<dbReference type="RefSeq" id="XP_018002901.1">
    <property type="nucleotide sequence ID" value="XM_018141909.1"/>
</dbReference>
<dbReference type="PANTHER" id="PTHR43591:SF31">
    <property type="entry name" value="LAEA-LIKE, PUTATIVE (AFU_ORTHOLOGUE AFUA_8G01930)-RELATED"/>
    <property type="match status" value="1"/>
</dbReference>
<dbReference type="Proteomes" id="UP000038010">
    <property type="component" value="Unassembled WGS sequence"/>
</dbReference>
<dbReference type="CDD" id="cd02440">
    <property type="entry name" value="AdoMet_MTases"/>
    <property type="match status" value="1"/>
</dbReference>
<dbReference type="Gene3D" id="3.40.50.150">
    <property type="entry name" value="Vaccinia Virus protein VP39"/>
    <property type="match status" value="1"/>
</dbReference>
<dbReference type="Pfam" id="PF13489">
    <property type="entry name" value="Methyltransf_23"/>
    <property type="match status" value="1"/>
</dbReference>
<organism evidence="1 2">
    <name type="scientific">Cyphellophora attinorum</name>
    <dbReference type="NCBI Taxonomy" id="1664694"/>
    <lineage>
        <taxon>Eukaryota</taxon>
        <taxon>Fungi</taxon>
        <taxon>Dikarya</taxon>
        <taxon>Ascomycota</taxon>
        <taxon>Pezizomycotina</taxon>
        <taxon>Eurotiomycetes</taxon>
        <taxon>Chaetothyriomycetidae</taxon>
        <taxon>Chaetothyriales</taxon>
        <taxon>Cyphellophoraceae</taxon>
        <taxon>Cyphellophora</taxon>
    </lineage>
</organism>
<dbReference type="OrthoDB" id="2013972at2759"/>
<dbReference type="EMBL" id="LFJN01000006">
    <property type="protein sequence ID" value="KPI42938.1"/>
    <property type="molecule type" value="Genomic_DNA"/>
</dbReference>
<evidence type="ECO:0000313" key="1">
    <source>
        <dbReference type="EMBL" id="KPI42938.1"/>
    </source>
</evidence>
<accession>A0A0N0NPN8</accession>
<evidence type="ECO:0000313" key="2">
    <source>
        <dbReference type="Proteomes" id="UP000038010"/>
    </source>
</evidence>
<protein>
    <submittedName>
        <fullName evidence="1">Uncharacterized protein</fullName>
    </submittedName>
</protein>
<dbReference type="PANTHER" id="PTHR43591">
    <property type="entry name" value="METHYLTRANSFERASE"/>
    <property type="match status" value="1"/>
</dbReference>
<dbReference type="InterPro" id="IPR029063">
    <property type="entry name" value="SAM-dependent_MTases_sf"/>
</dbReference>
<reference evidence="1 2" key="1">
    <citation type="submission" date="2015-06" db="EMBL/GenBank/DDBJ databases">
        <title>Draft genome of the ant-associated black yeast Phialophora attae CBS 131958.</title>
        <authorList>
            <person name="Moreno L.F."/>
            <person name="Stielow B.J."/>
            <person name="de Hoog S."/>
            <person name="Vicente V.A."/>
            <person name="Weiss V.A."/>
            <person name="de Vries M."/>
            <person name="Cruz L.M."/>
            <person name="Souza E.M."/>
        </authorList>
    </citation>
    <scope>NUCLEOTIDE SEQUENCE [LARGE SCALE GENOMIC DNA]</scope>
    <source>
        <strain evidence="1 2">CBS 131958</strain>
    </source>
</reference>
<comment type="caution">
    <text evidence="1">The sequence shown here is derived from an EMBL/GenBank/DDBJ whole genome shotgun (WGS) entry which is preliminary data.</text>
</comment>
<sequence>MSSLDISDLDSVTLEPDYFSDEGYAESVGTSYATSIASEIRRGIEENGRTYPAYGMNEYGLPVDEAEQDRNDLQHCKFMLILGDRLHLAPIRNDPTNILDLGTGSGIWAIDMADKYPTAQVIGVDIANVQPQWLPPNCAFEIDDVERDWIYKPDSFDFIHGREFLLAIRDWSKLIKQSYDHLKPGGWLELSSTLPDAGSDDDTIPENSAWVQFTQVFFQIGEIIGASGHAPKTWKAKMLEQGFEDVHEHIFKVPCNAWPKDQRYKNIGALELANLDRGAEAILIRGMTGVLGRTKEEAQVLFAKARQESRDLRMHGYIRFYCVYGRKPSKKAYKDE</sequence>
<name>A0A0N0NPN8_9EURO</name>
<dbReference type="GeneID" id="28733789"/>
<gene>
    <name evidence="1" type="ORF">AB675_1978</name>
</gene>
<dbReference type="AlphaFoldDB" id="A0A0N0NPN8"/>
<keyword evidence="2" id="KW-1185">Reference proteome</keyword>